<gene>
    <name evidence="1" type="ORF">KF707C_42530</name>
</gene>
<reference evidence="2" key="1">
    <citation type="submission" date="2015-05" db="EMBL/GenBank/DDBJ databases">
        <title>Draft genome sequencing of a biphenyl-degrading bacterium, Pseudomonas balearica KF707 (=NBRC110670).</title>
        <authorList>
            <person name="Kimura N."/>
            <person name="Hirose J."/>
            <person name="Watanabe T."/>
            <person name="Suenaga H."/>
            <person name="Fujihara H."/>
            <person name="Noguchi M."/>
            <person name="Hashimoto M."/>
            <person name="Shimodaira J."/>
            <person name="Tsuchikane K."/>
            <person name="Hosoyama A."/>
            <person name="Yamazoe A."/>
            <person name="Fujita N."/>
            <person name="Furukawa K."/>
        </authorList>
    </citation>
    <scope>NUCLEOTIDE SEQUENCE [LARGE SCALE GENOMIC DNA]</scope>
    <source>
        <strain evidence="2">DSM 10086 / NBRC 110670 / KF707</strain>
    </source>
</reference>
<proteinExistence type="predicted"/>
<dbReference type="KEGG" id="pfuw:KF707C_42530"/>
<evidence type="ECO:0000313" key="2">
    <source>
        <dbReference type="Proteomes" id="UP000218554"/>
    </source>
</evidence>
<name>A0AAD1FGX0_METFU</name>
<protein>
    <recommendedName>
        <fullName evidence="3">LysM domain-containing protein</fullName>
    </recommendedName>
</protein>
<evidence type="ECO:0000313" key="1">
    <source>
        <dbReference type="EMBL" id="BAU75941.1"/>
    </source>
</evidence>
<sequence>MFLPNSRYARVATVQTTGSTGETLVALKLRRLTPVPGEPRMVQAGDRLDLLAHAGAGDATQFWHIADANSALDGRSLVENPGDTLLVPGSRA</sequence>
<accession>A0AAD1FGX0</accession>
<reference evidence="1 2" key="2">
    <citation type="journal article" date="2017" name="Int. J. Syst. Evol. Microbiol.">
        <title>Pseudomonas furukawaii sp. nov., a polychlorinated biphenyl-degrading bacterium isolated from biphenyl-contaminated soil in Japan.</title>
        <authorList>
            <person name="Kimura N."/>
            <person name="Watanabe T."/>
            <person name="Suenaga H."/>
            <person name="Fujihara H."/>
            <person name="Futagami T."/>
            <person name="Goto M."/>
            <person name="Hanada S."/>
            <person name="Hirose J."/>
        </authorList>
    </citation>
    <scope>NUCLEOTIDE SEQUENCE [LARGE SCALE GENOMIC DNA]</scope>
    <source>
        <strain evidence="2">DSM 10086 / NBRC 110670 / KF707</strain>
    </source>
</reference>
<dbReference type="Proteomes" id="UP000218554">
    <property type="component" value="Chromosome"/>
</dbReference>
<keyword evidence="2" id="KW-1185">Reference proteome</keyword>
<dbReference type="EMBL" id="AP014862">
    <property type="protein sequence ID" value="BAU75941.1"/>
    <property type="molecule type" value="Genomic_DNA"/>
</dbReference>
<dbReference type="AlphaFoldDB" id="A0AAD1FGX0"/>
<evidence type="ECO:0008006" key="3">
    <source>
        <dbReference type="Google" id="ProtNLM"/>
    </source>
</evidence>
<organism evidence="1 2">
    <name type="scientific">Metapseudomonas furukawaii</name>
    <name type="common">Pseudomonas furukawaii</name>
    <dbReference type="NCBI Taxonomy" id="1149133"/>
    <lineage>
        <taxon>Bacteria</taxon>
        <taxon>Pseudomonadati</taxon>
        <taxon>Pseudomonadota</taxon>
        <taxon>Gammaproteobacteria</taxon>
        <taxon>Pseudomonadales</taxon>
        <taxon>Pseudomonadaceae</taxon>
        <taxon>Metapseudomonas</taxon>
    </lineage>
</organism>
<dbReference type="RefSeq" id="WP_003450426.1">
    <property type="nucleotide sequence ID" value="NZ_AJMR01000110.1"/>
</dbReference>